<accession>E7QYK2</accession>
<evidence type="ECO:0000313" key="5">
    <source>
        <dbReference type="Proteomes" id="UP000184203"/>
    </source>
</evidence>
<keyword evidence="5" id="KW-1185">Reference proteome</keyword>
<dbReference type="EMBL" id="AEMG01000028">
    <property type="protein sequence ID" value="EFW90268.1"/>
    <property type="molecule type" value="Genomic_DNA"/>
</dbReference>
<dbReference type="eggNOG" id="arCOG02874">
    <property type="taxonomic scope" value="Archaea"/>
</dbReference>
<dbReference type="EMBL" id="FRAN01000001">
    <property type="protein sequence ID" value="SHJ99727.1"/>
    <property type="molecule type" value="Genomic_DNA"/>
</dbReference>
<protein>
    <submittedName>
        <fullName evidence="2">Uncharacterized protein</fullName>
    </submittedName>
</protein>
<reference evidence="5" key="2">
    <citation type="submission" date="2016-11" db="EMBL/GenBank/DDBJ databases">
        <authorList>
            <person name="Varghese N."/>
            <person name="Submissions S."/>
        </authorList>
    </citation>
    <scope>NUCLEOTIDE SEQUENCE [LARGE SCALE GENOMIC DNA]</scope>
    <source>
        <strain evidence="5">DX253</strain>
    </source>
</reference>
<organism evidence="2 4">
    <name type="scientific">Haladaptatus paucihalophilus DX253</name>
    <dbReference type="NCBI Taxonomy" id="797209"/>
    <lineage>
        <taxon>Archaea</taxon>
        <taxon>Methanobacteriati</taxon>
        <taxon>Methanobacteriota</taxon>
        <taxon>Stenosarchaea group</taxon>
        <taxon>Halobacteria</taxon>
        <taxon>Halobacteriales</taxon>
        <taxon>Haladaptataceae</taxon>
        <taxon>Haladaptatus</taxon>
    </lineage>
</organism>
<evidence type="ECO:0000313" key="3">
    <source>
        <dbReference type="EMBL" id="SHJ99727.1"/>
    </source>
</evidence>
<keyword evidence="1" id="KW-1133">Transmembrane helix</keyword>
<dbReference type="RefSeq" id="WP_007982660.1">
    <property type="nucleotide sequence ID" value="NZ_AEMG01000028.1"/>
</dbReference>
<evidence type="ECO:0000256" key="1">
    <source>
        <dbReference type="SAM" id="Phobius"/>
    </source>
</evidence>
<reference evidence="3" key="3">
    <citation type="submission" date="2016-11" db="EMBL/GenBank/DDBJ databases">
        <authorList>
            <person name="Jaros S."/>
            <person name="Januszkiewicz K."/>
            <person name="Wedrychowicz H."/>
        </authorList>
    </citation>
    <scope>NUCLEOTIDE SEQUENCE [LARGE SCALE GENOMIC DNA]</scope>
    <source>
        <strain evidence="3">DX253</strain>
    </source>
</reference>
<dbReference type="OrthoDB" id="312630at2157"/>
<dbReference type="STRING" id="797209.GCA_000376445_00721"/>
<reference evidence="2 4" key="1">
    <citation type="journal article" date="2014" name="ISME J.">
        <title>Trehalose/2-sulfotrehalose biosynthesis and glycine-betaine uptake are widely spread mechanisms for osmoadaptation in the Halobacteriales.</title>
        <authorList>
            <person name="Youssef N.H."/>
            <person name="Savage-Ashlock K.N."/>
            <person name="McCully A.L."/>
            <person name="Luedtke B."/>
            <person name="Shaw E.I."/>
            <person name="Hoff W.D."/>
            <person name="Elshahed M.S."/>
        </authorList>
    </citation>
    <scope>NUCLEOTIDE SEQUENCE [LARGE SCALE GENOMIC DNA]</scope>
    <source>
        <strain evidence="2 4">DX253</strain>
    </source>
</reference>
<evidence type="ECO:0000313" key="2">
    <source>
        <dbReference type="EMBL" id="EFW90268.1"/>
    </source>
</evidence>
<dbReference type="Proteomes" id="UP000003751">
    <property type="component" value="Unassembled WGS sequence"/>
</dbReference>
<gene>
    <name evidence="3" type="ORF">SAMN05444342_0217</name>
    <name evidence="2" type="ORF">ZOD2009_19463</name>
</gene>
<name>E7QYK2_HALPU</name>
<proteinExistence type="predicted"/>
<evidence type="ECO:0000313" key="4">
    <source>
        <dbReference type="Proteomes" id="UP000003751"/>
    </source>
</evidence>
<feature type="transmembrane region" description="Helical" evidence="1">
    <location>
        <begin position="202"/>
        <end position="222"/>
    </location>
</feature>
<sequence length="255" mass="28718">MRKRLALGIGLLFLLVASAGCTSVFGPGEISQQKLSRNATYDWDTPQDVTYNVTSNQYQAVYELDKKGTLEIHQEESFGEEAPVEISAVQFRYPNRTVVDADHIEVKKTKSSTIIKPPQGQGQLAYTASRQGKTFYVPTYLKEKTYEVTIPRGMRVDTFLLSDVRPGGYETTMENGREHIIWSTPVKSDSISVRYYLGRDKWIFAGIVALALLIGLVGLAYYRYQIRQLERQREEMGLNMDISDDDVGDGPPPGM</sequence>
<dbReference type="PROSITE" id="PS51257">
    <property type="entry name" value="PROKAR_LIPOPROTEIN"/>
    <property type="match status" value="1"/>
</dbReference>
<dbReference type="InterPro" id="IPR043826">
    <property type="entry name" value="DUF5803"/>
</dbReference>
<dbReference type="Proteomes" id="UP000184203">
    <property type="component" value="Unassembled WGS sequence"/>
</dbReference>
<dbReference type="PATRIC" id="fig|797209.4.peg.3808"/>
<keyword evidence="1" id="KW-0812">Transmembrane</keyword>
<dbReference type="Pfam" id="PF19119">
    <property type="entry name" value="DUF5803"/>
    <property type="match status" value="1"/>
</dbReference>
<dbReference type="AlphaFoldDB" id="E7QYK2"/>
<keyword evidence="1" id="KW-0472">Membrane</keyword>